<organism evidence="1 2">
    <name type="scientific">Torulaspora delbrueckii</name>
    <name type="common">Yeast</name>
    <name type="synonym">Candida colliculosa</name>
    <dbReference type="NCBI Taxonomy" id="4950"/>
    <lineage>
        <taxon>Eukaryota</taxon>
        <taxon>Fungi</taxon>
        <taxon>Dikarya</taxon>
        <taxon>Ascomycota</taxon>
        <taxon>Saccharomycotina</taxon>
        <taxon>Saccharomycetes</taxon>
        <taxon>Saccharomycetales</taxon>
        <taxon>Saccharomycetaceae</taxon>
        <taxon>Torulaspora</taxon>
    </lineage>
</organism>
<dbReference type="HOGENOM" id="CLU_065220_0_0_1"/>
<dbReference type="KEGG" id="tdl:TDEL_0C00160"/>
<dbReference type="AlphaFoldDB" id="G8ZQW3"/>
<sequence length="281" mass="32316">MALSALKSLATGKKGARKPMTNLELRGEFENSIPIISVLMKRGFYSFDSEYSYELFRSRNGLEYTALDVDGRGIPSLYITDDVTSLGSWKSDLPSFLTFKFVVLPAHKPGPNVDCQLEVERNGLCLYRIPFYEIYRGIGENYIFSFSALRDRSKNFTISHLSSNISNVNVRWRDCKSITGEYDDYSLQVTNKVLGEHKGGPGESEVPVIAYYSRANRDSRYPKLFKQATLYVGNNTNEAVLLFTPRNIELITYQALLVHYLEYQERERRVDRSQTRWSSWL</sequence>
<dbReference type="RefSeq" id="XP_003680116.1">
    <property type="nucleotide sequence ID" value="XM_003680068.1"/>
</dbReference>
<keyword evidence="2" id="KW-1185">Reference proteome</keyword>
<evidence type="ECO:0000313" key="1">
    <source>
        <dbReference type="EMBL" id="CCE90905.1"/>
    </source>
</evidence>
<dbReference type="EMBL" id="HE616744">
    <property type="protein sequence ID" value="CCE90905.1"/>
    <property type="molecule type" value="Genomic_DNA"/>
</dbReference>
<accession>G8ZQW3</accession>
<name>G8ZQW3_TORDE</name>
<proteinExistence type="predicted"/>
<protein>
    <submittedName>
        <fullName evidence="1">Uncharacterized protein</fullName>
    </submittedName>
</protein>
<gene>
    <name evidence="1" type="primary">TDEL0C00160</name>
    <name evidence="1" type="ORF">TDEL_0C00160</name>
</gene>
<dbReference type="Proteomes" id="UP000005627">
    <property type="component" value="Chromosome 3"/>
</dbReference>
<evidence type="ECO:0000313" key="2">
    <source>
        <dbReference type="Proteomes" id="UP000005627"/>
    </source>
</evidence>
<reference evidence="1 2" key="1">
    <citation type="journal article" date="2011" name="Proc. Natl. Acad. Sci. U.S.A.">
        <title>Evolutionary erosion of yeast sex chromosomes by mating-type switching accidents.</title>
        <authorList>
            <person name="Gordon J.L."/>
            <person name="Armisen D."/>
            <person name="Proux-Wera E."/>
            <person name="Oheigeartaigh S.S."/>
            <person name="Byrne K.P."/>
            <person name="Wolfe K.H."/>
        </authorList>
    </citation>
    <scope>NUCLEOTIDE SEQUENCE [LARGE SCALE GENOMIC DNA]</scope>
    <source>
        <strain evidence="2">ATCC 10662 / CBS 1146 / NBRC 0425 / NCYC 2629 / NRRL Y-866</strain>
    </source>
</reference>
<dbReference type="OrthoDB" id="4031722at2759"/>
<dbReference type="InParanoid" id="G8ZQW3"/>
<dbReference type="GeneID" id="11500263"/>